<dbReference type="EC" id="6.3.2.3" evidence="4 13"/>
<accession>A0A482X9P7</accession>
<keyword evidence="6 13" id="KW-0436">Ligase</keyword>
<dbReference type="InterPro" id="IPR014042">
    <property type="entry name" value="Glutathione_synthase_a-hlx"/>
</dbReference>
<dbReference type="Pfam" id="PF03199">
    <property type="entry name" value="GSH_synthase"/>
    <property type="match status" value="1"/>
</dbReference>
<dbReference type="PANTHER" id="PTHR11130">
    <property type="entry name" value="GLUTATHIONE SYNTHETASE"/>
    <property type="match status" value="1"/>
</dbReference>
<evidence type="ECO:0000256" key="2">
    <source>
        <dbReference type="ARBA" id="ARBA00010385"/>
    </source>
</evidence>
<dbReference type="GO" id="GO:0004363">
    <property type="term" value="F:glutathione synthase activity"/>
    <property type="evidence" value="ECO:0007669"/>
    <property type="project" value="UniProtKB-UniRule"/>
</dbReference>
<evidence type="ECO:0000256" key="14">
    <source>
        <dbReference type="PIRSR" id="PIRSR001558-1"/>
    </source>
</evidence>
<dbReference type="EMBL" id="QKKF02014716">
    <property type="protein sequence ID" value="RZF42695.1"/>
    <property type="molecule type" value="Genomic_DNA"/>
</dbReference>
<feature type="domain" description="Glutathione synthase substrate-binding" evidence="16">
    <location>
        <begin position="210"/>
        <end position="307"/>
    </location>
</feature>
<dbReference type="NCBIfam" id="TIGR01986">
    <property type="entry name" value="glut_syn_euk"/>
    <property type="match status" value="1"/>
</dbReference>
<evidence type="ECO:0000256" key="6">
    <source>
        <dbReference type="ARBA" id="ARBA00022598"/>
    </source>
</evidence>
<protein>
    <recommendedName>
        <fullName evidence="5 13">Glutathione synthetase</fullName>
        <shortName evidence="13">GSH-S</shortName>
        <ecNumber evidence="4 13">6.3.2.3</ecNumber>
    </recommendedName>
</protein>
<dbReference type="OrthoDB" id="2020073at2759"/>
<dbReference type="STRING" id="195883.A0A482X9P7"/>
<comment type="subunit">
    <text evidence="3">Homodimer.</text>
</comment>
<dbReference type="InterPro" id="IPR016185">
    <property type="entry name" value="PreATP-grasp_dom_sf"/>
</dbReference>
<dbReference type="GO" id="GO:0005829">
    <property type="term" value="C:cytosol"/>
    <property type="evidence" value="ECO:0007669"/>
    <property type="project" value="TreeGrafter"/>
</dbReference>
<keyword evidence="8 13" id="KW-0479">Metal-binding</keyword>
<comment type="caution">
    <text evidence="17">The sequence shown here is derived from an EMBL/GenBank/DDBJ whole genome shotgun (WGS) entry which is preliminary data.</text>
</comment>
<evidence type="ECO:0000256" key="1">
    <source>
        <dbReference type="ARBA" id="ARBA00004965"/>
    </source>
</evidence>
<dbReference type="PANTHER" id="PTHR11130:SF0">
    <property type="entry name" value="GLUTATHIONE SYNTHETASE"/>
    <property type="match status" value="1"/>
</dbReference>
<feature type="binding site" evidence="14">
    <location>
        <position position="456"/>
    </location>
    <ligand>
        <name>ATP</name>
        <dbReference type="ChEBI" id="CHEBI:30616"/>
    </ligand>
</feature>
<evidence type="ECO:0000256" key="10">
    <source>
        <dbReference type="ARBA" id="ARBA00022840"/>
    </source>
</evidence>
<comment type="catalytic activity">
    <reaction evidence="12">
        <text>gamma-L-glutamyl-L-cysteine + glycine + ATP = glutathione + ADP + phosphate + H(+)</text>
        <dbReference type="Rhea" id="RHEA:13557"/>
        <dbReference type="ChEBI" id="CHEBI:15378"/>
        <dbReference type="ChEBI" id="CHEBI:30616"/>
        <dbReference type="ChEBI" id="CHEBI:43474"/>
        <dbReference type="ChEBI" id="CHEBI:57305"/>
        <dbReference type="ChEBI" id="CHEBI:57925"/>
        <dbReference type="ChEBI" id="CHEBI:58173"/>
        <dbReference type="ChEBI" id="CHEBI:456216"/>
        <dbReference type="EC" id="6.3.2.3"/>
    </reaction>
    <physiologicalReaction direction="left-to-right" evidence="12">
        <dbReference type="Rhea" id="RHEA:13558"/>
    </physiologicalReaction>
</comment>
<feature type="binding site" evidence="15">
    <location>
        <position position="372"/>
    </location>
    <ligand>
        <name>Mg(2+)</name>
        <dbReference type="ChEBI" id="CHEBI:18420"/>
    </ligand>
</feature>
<organism evidence="17 18">
    <name type="scientific">Laodelphax striatellus</name>
    <name type="common">Small brown planthopper</name>
    <name type="synonym">Delphax striatella</name>
    <dbReference type="NCBI Taxonomy" id="195883"/>
    <lineage>
        <taxon>Eukaryota</taxon>
        <taxon>Metazoa</taxon>
        <taxon>Ecdysozoa</taxon>
        <taxon>Arthropoda</taxon>
        <taxon>Hexapoda</taxon>
        <taxon>Insecta</taxon>
        <taxon>Pterygota</taxon>
        <taxon>Neoptera</taxon>
        <taxon>Paraneoptera</taxon>
        <taxon>Hemiptera</taxon>
        <taxon>Auchenorrhyncha</taxon>
        <taxon>Fulgoroidea</taxon>
        <taxon>Delphacidae</taxon>
        <taxon>Criomorphinae</taxon>
        <taxon>Laodelphax</taxon>
    </lineage>
</organism>
<dbReference type="SUPFAM" id="SSF56059">
    <property type="entry name" value="Glutathione synthetase ATP-binding domain-like"/>
    <property type="match status" value="1"/>
</dbReference>
<dbReference type="Gene3D" id="3.30.1490.80">
    <property type="match status" value="1"/>
</dbReference>
<dbReference type="AlphaFoldDB" id="A0A482X9P7"/>
<feature type="binding site" evidence="14">
    <location>
        <position position="379"/>
    </location>
    <ligand>
        <name>ATP</name>
        <dbReference type="ChEBI" id="CHEBI:30616"/>
    </ligand>
</feature>
<evidence type="ECO:0000256" key="13">
    <source>
        <dbReference type="PIRNR" id="PIRNR001558"/>
    </source>
</evidence>
<evidence type="ECO:0000256" key="3">
    <source>
        <dbReference type="ARBA" id="ARBA00011738"/>
    </source>
</evidence>
<dbReference type="InterPro" id="IPR005615">
    <property type="entry name" value="Glutathione_synthase"/>
</dbReference>
<dbReference type="InterPro" id="IPR014709">
    <property type="entry name" value="Glutathione_synthase_C_euk"/>
</dbReference>
<dbReference type="Gene3D" id="1.10.1080.10">
    <property type="entry name" value="Glutathione Synthetase, Chain A, domain 3"/>
    <property type="match status" value="1"/>
</dbReference>
<dbReference type="SMR" id="A0A482X9P7"/>
<evidence type="ECO:0000313" key="18">
    <source>
        <dbReference type="Proteomes" id="UP000291343"/>
    </source>
</evidence>
<dbReference type="UniPathway" id="UPA00142">
    <property type="reaction ID" value="UER00210"/>
</dbReference>
<dbReference type="Gene3D" id="3.40.50.1760">
    <property type="entry name" value="Glutathione synthase, substrate-binding domain superfamily, eukaryotic"/>
    <property type="match status" value="1"/>
</dbReference>
<dbReference type="FunCoup" id="A0A482X9P7">
    <property type="interactions" value="1357"/>
</dbReference>
<feature type="binding site" evidence="14">
    <location>
        <position position="222"/>
    </location>
    <ligand>
        <name>substrate</name>
    </ligand>
</feature>
<dbReference type="FunFam" id="1.10.1080.10:FF:000011">
    <property type="entry name" value="Glutathione synthetase"/>
    <property type="match status" value="1"/>
</dbReference>
<evidence type="ECO:0000256" key="9">
    <source>
        <dbReference type="ARBA" id="ARBA00022741"/>
    </source>
</evidence>
<keyword evidence="7 13" id="KW-0317">Glutathione biosynthesis</keyword>
<evidence type="ECO:0000256" key="12">
    <source>
        <dbReference type="ARBA" id="ARBA00048871"/>
    </source>
</evidence>
<dbReference type="SUPFAM" id="SSF52440">
    <property type="entry name" value="PreATP-grasp domain"/>
    <property type="match status" value="1"/>
</dbReference>
<dbReference type="Gene3D" id="3.30.1490.50">
    <property type="match status" value="1"/>
</dbReference>
<dbReference type="InterPro" id="IPR014049">
    <property type="entry name" value="Glutathione_synthase_N_euk"/>
</dbReference>
<feature type="binding site" evidence="14">
    <location>
        <position position="129"/>
    </location>
    <ligand>
        <name>substrate</name>
    </ligand>
</feature>
<proteinExistence type="inferred from homology"/>
<comment type="cofactor">
    <cofactor evidence="13 15">
        <name>Mg(2+)</name>
        <dbReference type="ChEBI" id="CHEBI:18420"/>
    </cofactor>
    <text evidence="13 15">Binds 1 Mg(2+) ion per subunit.</text>
</comment>
<evidence type="ECO:0000256" key="8">
    <source>
        <dbReference type="ARBA" id="ARBA00022723"/>
    </source>
</evidence>
<reference evidence="17 18" key="1">
    <citation type="journal article" date="2017" name="Gigascience">
        <title>Genome sequence of the small brown planthopper, Laodelphax striatellus.</title>
        <authorList>
            <person name="Zhu J."/>
            <person name="Jiang F."/>
            <person name="Wang X."/>
            <person name="Yang P."/>
            <person name="Bao Y."/>
            <person name="Zhao W."/>
            <person name="Wang W."/>
            <person name="Lu H."/>
            <person name="Wang Q."/>
            <person name="Cui N."/>
            <person name="Li J."/>
            <person name="Chen X."/>
            <person name="Luo L."/>
            <person name="Yu J."/>
            <person name="Kang L."/>
            <person name="Cui F."/>
        </authorList>
    </citation>
    <scope>NUCLEOTIDE SEQUENCE [LARGE SCALE GENOMIC DNA]</scope>
    <source>
        <strain evidence="17">Lst14</strain>
    </source>
</reference>
<feature type="binding site" evidence="14">
    <location>
        <position position="454"/>
    </location>
    <ligand>
        <name>substrate</name>
    </ligand>
</feature>
<dbReference type="Proteomes" id="UP000291343">
    <property type="component" value="Unassembled WGS sequence"/>
</dbReference>
<feature type="binding site" evidence="15">
    <location>
        <position position="148"/>
    </location>
    <ligand>
        <name>Mg(2+)</name>
        <dbReference type="ChEBI" id="CHEBI:18420"/>
    </ligand>
</feature>
<feature type="binding site" evidence="15">
    <location>
        <position position="146"/>
    </location>
    <ligand>
        <name>Mg(2+)</name>
        <dbReference type="ChEBI" id="CHEBI:18420"/>
    </ligand>
</feature>
<dbReference type="PIRSF" id="PIRSF001558">
    <property type="entry name" value="GSHase"/>
    <property type="match status" value="1"/>
</dbReference>
<keyword evidence="18" id="KW-1185">Reference proteome</keyword>
<dbReference type="Gene3D" id="3.30.470.20">
    <property type="entry name" value="ATP-grasp fold, B domain"/>
    <property type="match status" value="1"/>
</dbReference>
<gene>
    <name evidence="17" type="ORF">LSTR_LSTR001490</name>
</gene>
<keyword evidence="10 13" id="KW-0067">ATP-binding</keyword>
<dbReference type="InParanoid" id="A0A482X9P7"/>
<dbReference type="FunFam" id="3.30.1490.50:FF:000001">
    <property type="entry name" value="Glutathione synthetase"/>
    <property type="match status" value="1"/>
</dbReference>
<dbReference type="InterPro" id="IPR004887">
    <property type="entry name" value="GSH_synth_subst-bd"/>
</dbReference>
<comment type="similarity">
    <text evidence="2 13">Belongs to the eukaryotic GSH synthase family.</text>
</comment>
<evidence type="ECO:0000256" key="4">
    <source>
        <dbReference type="ARBA" id="ARBA00012214"/>
    </source>
</evidence>
<comment type="pathway">
    <text evidence="1 13">Sulfur metabolism; glutathione biosynthesis; glutathione from L-cysteine and L-glutamate: step 2/2.</text>
</comment>
<dbReference type="Pfam" id="PF03917">
    <property type="entry name" value="GSH_synth_ATP"/>
    <property type="match status" value="1"/>
</dbReference>
<feature type="binding site" evidence="14">
    <location>
        <position position="310"/>
    </location>
    <ligand>
        <name>ATP</name>
        <dbReference type="ChEBI" id="CHEBI:30616"/>
    </ligand>
</feature>
<sequence length="481" mass="53782">MDDYRLPSCLELPKNLDELHDLIEKSKDWALMHGGGMRSKTNFSVDSIQFAPFCLLPSVFPRKEFEKAVAIQETLNELIHKVAFCHEFLEESLRDSAASDSEFTGRLFKIYETVRKEGFNPSLSLGVLRSDYMMDHPALCSVKQVEVNTVSTSLAPMGVVLSNLHRFILQEMGHMDKLKNLPENNALAGASLGLIEAWKFFGNKQSGDGFLVEEIVVNICDQRFLEFKIGELCPEARTIRRTLTDIHKRGRLDAQKNLIIDGIVVAVVYLRTGYTPELFAGDGEWDALLTMERSSAIKCPSVQYHLAGTKKVQQLLAKPGVLERFLTDPLKIKAVRDLFTGLYAFDFDESGERAIDMAIENPERFVLKPQREGGGNNVYGTKIKDLLLEMRSSKERTGWILMDRIIPPVQENIIVRVGKKPASEDIVSELGIFGIIIGDADKIVYNKQVGHMLRSKTSTADEGGVAAGFGCLDSPYLLDNC</sequence>
<evidence type="ECO:0000259" key="16">
    <source>
        <dbReference type="Pfam" id="PF03199"/>
    </source>
</evidence>
<dbReference type="GO" id="GO:0043295">
    <property type="term" value="F:glutathione binding"/>
    <property type="evidence" value="ECO:0007669"/>
    <property type="project" value="UniProtKB-UniRule"/>
</dbReference>
<evidence type="ECO:0000256" key="11">
    <source>
        <dbReference type="ARBA" id="ARBA00022842"/>
    </source>
</evidence>
<evidence type="ECO:0000313" key="17">
    <source>
        <dbReference type="EMBL" id="RZF42695.1"/>
    </source>
</evidence>
<name>A0A482X9P7_LAOST</name>
<evidence type="ECO:0000256" key="7">
    <source>
        <dbReference type="ARBA" id="ARBA00022684"/>
    </source>
</evidence>
<keyword evidence="9 13" id="KW-0547">Nucleotide-binding</keyword>
<evidence type="ECO:0000256" key="15">
    <source>
        <dbReference type="PIRSR" id="PIRSR001558-2"/>
    </source>
</evidence>
<keyword evidence="11 13" id="KW-0460">Magnesium</keyword>
<dbReference type="GO" id="GO:0000287">
    <property type="term" value="F:magnesium ion binding"/>
    <property type="evidence" value="ECO:0007669"/>
    <property type="project" value="UniProtKB-UniRule"/>
</dbReference>
<dbReference type="InterPro" id="IPR037013">
    <property type="entry name" value="GSH-S_sub-bd_sf"/>
</dbReference>
<evidence type="ECO:0000256" key="5">
    <source>
        <dbReference type="ARBA" id="ARBA00020821"/>
    </source>
</evidence>
<feature type="binding site" evidence="14">
    <location>
        <position position="146"/>
    </location>
    <ligand>
        <name>ATP</name>
        <dbReference type="ChEBI" id="CHEBI:30616"/>
    </ligand>
</feature>
<feature type="binding site" evidence="14">
    <location>
        <begin position="368"/>
        <end position="377"/>
    </location>
    <ligand>
        <name>ATP</name>
        <dbReference type="ChEBI" id="CHEBI:30616"/>
    </ligand>
</feature>
<feature type="binding site" evidence="14">
    <location>
        <position position="462"/>
    </location>
    <ligand>
        <name>ATP</name>
        <dbReference type="ChEBI" id="CHEBI:30616"/>
    </ligand>
</feature>
<feature type="binding site" evidence="14">
    <location>
        <begin position="402"/>
        <end position="405"/>
    </location>
    <ligand>
        <name>ATP</name>
        <dbReference type="ChEBI" id="CHEBI:30616"/>
    </ligand>
</feature>
<feature type="binding site" evidence="14">
    <location>
        <position position="429"/>
    </location>
    <ligand>
        <name>ATP</name>
        <dbReference type="ChEBI" id="CHEBI:30616"/>
    </ligand>
</feature>
<dbReference type="GO" id="GO:0005524">
    <property type="term" value="F:ATP binding"/>
    <property type="evidence" value="ECO:0007669"/>
    <property type="project" value="UniProtKB-UniRule"/>
</dbReference>